<evidence type="ECO:0000313" key="8">
    <source>
        <dbReference type="Proteomes" id="UP000292235"/>
    </source>
</evidence>
<sequence length="236" mass="24075">MTESAHARTLDEEAYPAAPGVRISLRPIANPMPVGFMALAVATLMLSALQLGWLPVSERDHVCMVLIAFAFPLQLLGSILGFLGRDIGVGTGMGMLGGTWLATAVVTLSCPAGVSTSPTLGVLMLAVAVGLLVPAAGAATGKLLAAAILLAASVRFALTAGYELTGAPLWGTVSGAAGVVLCVLALYGALALLIEDVGKRTVLPVFRRGAGRASMAGNLRDQLGSIERESGVREQL</sequence>
<dbReference type="EMBL" id="CP036455">
    <property type="protein sequence ID" value="QBI55538.1"/>
    <property type="molecule type" value="Genomic_DNA"/>
</dbReference>
<keyword evidence="4 6" id="KW-1133">Transmembrane helix</keyword>
<feature type="transmembrane region" description="Helical" evidence="6">
    <location>
        <begin position="95"/>
        <end position="114"/>
    </location>
</feature>
<evidence type="ECO:0000256" key="2">
    <source>
        <dbReference type="ARBA" id="ARBA00005587"/>
    </source>
</evidence>
<dbReference type="Pfam" id="PF01184">
    <property type="entry name" value="Gpr1_Fun34_YaaH"/>
    <property type="match status" value="1"/>
</dbReference>
<feature type="transmembrane region" description="Helical" evidence="6">
    <location>
        <begin position="143"/>
        <end position="162"/>
    </location>
</feature>
<keyword evidence="8" id="KW-1185">Reference proteome</keyword>
<keyword evidence="5 6" id="KW-0472">Membrane</keyword>
<feature type="transmembrane region" description="Helical" evidence="6">
    <location>
        <begin position="120"/>
        <end position="136"/>
    </location>
</feature>
<gene>
    <name evidence="7" type="ORF">EKD16_18875</name>
</gene>
<dbReference type="AlphaFoldDB" id="A0A4P6Q4A6"/>
<dbReference type="KEGG" id="strr:EKD16_18875"/>
<evidence type="ECO:0000313" key="7">
    <source>
        <dbReference type="EMBL" id="QBI55538.1"/>
    </source>
</evidence>
<keyword evidence="3 6" id="KW-0812">Transmembrane</keyword>
<evidence type="ECO:0000256" key="1">
    <source>
        <dbReference type="ARBA" id="ARBA00004141"/>
    </source>
</evidence>
<feature type="transmembrane region" description="Helical" evidence="6">
    <location>
        <begin position="34"/>
        <end position="53"/>
    </location>
</feature>
<reference evidence="7 8" key="1">
    <citation type="submission" date="2019-02" db="EMBL/GenBank/DDBJ databases">
        <authorList>
            <person name="Khodamoradi S."/>
            <person name="Hahnke R.L."/>
            <person name="Kaempfer P."/>
            <person name="Schumann P."/>
            <person name="Rohde M."/>
            <person name="Steinert M."/>
            <person name="Luzhetskyy A."/>
            <person name="Wink J."/>
            <person name="Ruckert C."/>
        </authorList>
    </citation>
    <scope>NUCLEOTIDE SEQUENCE [LARGE SCALE GENOMIC DNA]</scope>
    <source>
        <strain evidence="7 8">M2</strain>
    </source>
</reference>
<organism evidence="7 8">
    <name type="scientific">Streptomonospora litoralis</name>
    <dbReference type="NCBI Taxonomy" id="2498135"/>
    <lineage>
        <taxon>Bacteria</taxon>
        <taxon>Bacillati</taxon>
        <taxon>Actinomycetota</taxon>
        <taxon>Actinomycetes</taxon>
        <taxon>Streptosporangiales</taxon>
        <taxon>Nocardiopsidaceae</taxon>
        <taxon>Streptomonospora</taxon>
    </lineage>
</organism>
<evidence type="ECO:0000256" key="5">
    <source>
        <dbReference type="ARBA" id="ARBA00023136"/>
    </source>
</evidence>
<feature type="transmembrane region" description="Helical" evidence="6">
    <location>
        <begin position="168"/>
        <end position="194"/>
    </location>
</feature>
<evidence type="ECO:0000256" key="6">
    <source>
        <dbReference type="SAM" id="Phobius"/>
    </source>
</evidence>
<dbReference type="RefSeq" id="WP_131099533.1">
    <property type="nucleotide sequence ID" value="NZ_CP036455.1"/>
</dbReference>
<protein>
    <recommendedName>
        <fullName evidence="9">GPR1/FUN34/yaaH family protein</fullName>
    </recommendedName>
</protein>
<dbReference type="GO" id="GO:0016020">
    <property type="term" value="C:membrane"/>
    <property type="evidence" value="ECO:0007669"/>
    <property type="project" value="UniProtKB-SubCell"/>
</dbReference>
<dbReference type="InterPro" id="IPR000791">
    <property type="entry name" value="Gpr1/Fun34/SatP-like"/>
</dbReference>
<evidence type="ECO:0008006" key="9">
    <source>
        <dbReference type="Google" id="ProtNLM"/>
    </source>
</evidence>
<proteinExistence type="inferred from homology"/>
<dbReference type="Proteomes" id="UP000292235">
    <property type="component" value="Chromosome"/>
</dbReference>
<feature type="transmembrane region" description="Helical" evidence="6">
    <location>
        <begin position="65"/>
        <end position="83"/>
    </location>
</feature>
<comment type="subcellular location">
    <subcellularLocation>
        <location evidence="1">Membrane</location>
        <topology evidence="1">Multi-pass membrane protein</topology>
    </subcellularLocation>
</comment>
<comment type="similarity">
    <text evidence="2">Belongs to the acetate uptake transporter (AceTr) (TC 2.A.96) family.</text>
</comment>
<evidence type="ECO:0000256" key="3">
    <source>
        <dbReference type="ARBA" id="ARBA00022692"/>
    </source>
</evidence>
<accession>A0A4P6Q4A6</accession>
<evidence type="ECO:0000256" key="4">
    <source>
        <dbReference type="ARBA" id="ARBA00022989"/>
    </source>
</evidence>
<name>A0A4P6Q4A6_9ACTN</name>
<dbReference type="OrthoDB" id="3436109at2"/>